<keyword evidence="2" id="KW-1185">Reference proteome</keyword>
<accession>A0A1Y5S7Q4</accession>
<dbReference type="STRING" id="315423.SAMN04488020_103157"/>
<organism evidence="1 2">
    <name type="scientific">Palleronia marisminoris</name>
    <dbReference type="NCBI Taxonomy" id="315423"/>
    <lineage>
        <taxon>Bacteria</taxon>
        <taxon>Pseudomonadati</taxon>
        <taxon>Pseudomonadota</taxon>
        <taxon>Alphaproteobacteria</taxon>
        <taxon>Rhodobacterales</taxon>
        <taxon>Roseobacteraceae</taxon>
        <taxon>Palleronia</taxon>
    </lineage>
</organism>
<gene>
    <name evidence="1" type="ORF">PAM7066_01437</name>
</gene>
<evidence type="ECO:0000313" key="1">
    <source>
        <dbReference type="EMBL" id="SLN34359.1"/>
    </source>
</evidence>
<dbReference type="AlphaFoldDB" id="A0A1Y5S7Q4"/>
<proteinExistence type="predicted"/>
<dbReference type="Proteomes" id="UP000193870">
    <property type="component" value="Unassembled WGS sequence"/>
</dbReference>
<reference evidence="1 2" key="1">
    <citation type="submission" date="2017-03" db="EMBL/GenBank/DDBJ databases">
        <authorList>
            <person name="Afonso C.L."/>
            <person name="Miller P.J."/>
            <person name="Scott M.A."/>
            <person name="Spackman E."/>
            <person name="Goraichik I."/>
            <person name="Dimitrov K.M."/>
            <person name="Suarez D.L."/>
            <person name="Swayne D.E."/>
        </authorList>
    </citation>
    <scope>NUCLEOTIDE SEQUENCE [LARGE SCALE GENOMIC DNA]</scope>
    <source>
        <strain evidence="1 2">CECT 7066</strain>
    </source>
</reference>
<protein>
    <submittedName>
        <fullName evidence="1">Uncharacterized protein</fullName>
    </submittedName>
</protein>
<sequence>MNAGRPASSINDVGVGGALIAETGEIDENRLLLGAGMISGQGPMKGHARYDGALGHDSLKHRGTMGVPYQFEATFNEEALLGAPAYRVGASEE</sequence>
<evidence type="ECO:0000313" key="2">
    <source>
        <dbReference type="Proteomes" id="UP000193870"/>
    </source>
</evidence>
<name>A0A1Y5S7Q4_9RHOB</name>
<dbReference type="EMBL" id="FWFV01000003">
    <property type="protein sequence ID" value="SLN34359.1"/>
    <property type="molecule type" value="Genomic_DNA"/>
</dbReference>